<reference evidence="1 2" key="1">
    <citation type="submission" date="2024-04" db="EMBL/GenBank/DDBJ databases">
        <authorList>
            <person name="Rising A."/>
            <person name="Reimegard J."/>
            <person name="Sonavane S."/>
            <person name="Akerstrom W."/>
            <person name="Nylinder S."/>
            <person name="Hedman E."/>
            <person name="Kallberg Y."/>
        </authorList>
    </citation>
    <scope>NUCLEOTIDE SEQUENCE [LARGE SCALE GENOMIC DNA]</scope>
</reference>
<evidence type="ECO:0000313" key="1">
    <source>
        <dbReference type="EMBL" id="CAL1272826.1"/>
    </source>
</evidence>
<gene>
    <name evidence="1" type="ORF">LARSCL_LOCUS6600</name>
</gene>
<dbReference type="EMBL" id="CAXIEN010000063">
    <property type="protein sequence ID" value="CAL1272826.1"/>
    <property type="molecule type" value="Genomic_DNA"/>
</dbReference>
<dbReference type="AlphaFoldDB" id="A0AAV1ZM79"/>
<sequence length="57" mass="6907">MLIGAEFHRHETGVTRYFGNFSSAIRTIIFNPREIEVVCIGDESQLRFWKKRRHRHY</sequence>
<name>A0AAV1ZM79_9ARAC</name>
<dbReference type="Proteomes" id="UP001497382">
    <property type="component" value="Unassembled WGS sequence"/>
</dbReference>
<feature type="non-terminal residue" evidence="1">
    <location>
        <position position="57"/>
    </location>
</feature>
<comment type="caution">
    <text evidence="1">The sequence shown here is derived from an EMBL/GenBank/DDBJ whole genome shotgun (WGS) entry which is preliminary data.</text>
</comment>
<proteinExistence type="predicted"/>
<evidence type="ECO:0000313" key="2">
    <source>
        <dbReference type="Proteomes" id="UP001497382"/>
    </source>
</evidence>
<accession>A0AAV1ZM79</accession>
<organism evidence="1 2">
    <name type="scientific">Larinioides sclopetarius</name>
    <dbReference type="NCBI Taxonomy" id="280406"/>
    <lineage>
        <taxon>Eukaryota</taxon>
        <taxon>Metazoa</taxon>
        <taxon>Ecdysozoa</taxon>
        <taxon>Arthropoda</taxon>
        <taxon>Chelicerata</taxon>
        <taxon>Arachnida</taxon>
        <taxon>Araneae</taxon>
        <taxon>Araneomorphae</taxon>
        <taxon>Entelegynae</taxon>
        <taxon>Araneoidea</taxon>
        <taxon>Araneidae</taxon>
        <taxon>Larinioides</taxon>
    </lineage>
</organism>
<protein>
    <submittedName>
        <fullName evidence="1">Uncharacterized protein</fullName>
    </submittedName>
</protein>
<keyword evidence="2" id="KW-1185">Reference proteome</keyword>